<organism evidence="2 3">
    <name type="scientific">Albidovulum denitrificans</name>
    <dbReference type="NCBI Taxonomy" id="404881"/>
    <lineage>
        <taxon>Bacteria</taxon>
        <taxon>Pseudomonadati</taxon>
        <taxon>Pseudomonadota</taxon>
        <taxon>Alphaproteobacteria</taxon>
        <taxon>Rhodobacterales</taxon>
        <taxon>Paracoccaceae</taxon>
        <taxon>Albidovulum</taxon>
    </lineage>
</organism>
<proteinExistence type="predicted"/>
<name>A0A2S8SEV7_9RHOB</name>
<dbReference type="Pfam" id="PF13801">
    <property type="entry name" value="Metal_resist"/>
    <property type="match status" value="1"/>
</dbReference>
<gene>
    <name evidence="2" type="ORF">LX70_01042</name>
</gene>
<keyword evidence="1" id="KW-0472">Membrane</keyword>
<feature type="transmembrane region" description="Helical" evidence="1">
    <location>
        <begin position="16"/>
        <end position="38"/>
    </location>
</feature>
<accession>A0A2S8SEV7</accession>
<keyword evidence="3" id="KW-1185">Reference proteome</keyword>
<sequence length="157" mass="17463">MDETKTTGSTGRGVKIALILSLALNLAVVGVIGGSIIAHGWRDDPRRVRDVGFGPYTEALSPEDRAELRKAFLKSAPDFRQRREEIRADMAALANAIRATPYDRAAVETVMETQSGRIEERLTLGRSLLLDRLDAMRPEARAAMADRLETVRRKHHD</sequence>
<evidence type="ECO:0000256" key="1">
    <source>
        <dbReference type="SAM" id="Phobius"/>
    </source>
</evidence>
<dbReference type="Proteomes" id="UP000238338">
    <property type="component" value="Unassembled WGS sequence"/>
</dbReference>
<evidence type="ECO:0000313" key="3">
    <source>
        <dbReference type="Proteomes" id="UP000238338"/>
    </source>
</evidence>
<keyword evidence="1" id="KW-0812">Transmembrane</keyword>
<protein>
    <submittedName>
        <fullName evidence="2">Heavy-metal resistance protein</fullName>
    </submittedName>
</protein>
<evidence type="ECO:0000313" key="2">
    <source>
        <dbReference type="EMBL" id="PQV59218.1"/>
    </source>
</evidence>
<reference evidence="2 3" key="1">
    <citation type="submission" date="2018-02" db="EMBL/GenBank/DDBJ databases">
        <title>Genomic Encyclopedia of Archaeal and Bacterial Type Strains, Phase II (KMG-II): from individual species to whole genera.</title>
        <authorList>
            <person name="Goeker M."/>
        </authorList>
    </citation>
    <scope>NUCLEOTIDE SEQUENCE [LARGE SCALE GENOMIC DNA]</scope>
    <source>
        <strain evidence="2 3">DSM 18921</strain>
    </source>
</reference>
<keyword evidence="1" id="KW-1133">Transmembrane helix</keyword>
<dbReference type="EMBL" id="PVEP01000001">
    <property type="protein sequence ID" value="PQV59218.1"/>
    <property type="molecule type" value="Genomic_DNA"/>
</dbReference>
<comment type="caution">
    <text evidence="2">The sequence shown here is derived from an EMBL/GenBank/DDBJ whole genome shotgun (WGS) entry which is preliminary data.</text>
</comment>
<dbReference type="InterPro" id="IPR025961">
    <property type="entry name" value="Metal_resist"/>
</dbReference>
<dbReference type="RefSeq" id="WP_245884939.1">
    <property type="nucleotide sequence ID" value="NZ_PVEP01000001.1"/>
</dbReference>
<dbReference type="AlphaFoldDB" id="A0A2S8SEV7"/>